<dbReference type="Proteomes" id="UP000324222">
    <property type="component" value="Unassembled WGS sequence"/>
</dbReference>
<evidence type="ECO:0000256" key="2">
    <source>
        <dbReference type="SAM" id="SignalP"/>
    </source>
</evidence>
<feature type="chain" id="PRO_5022771939" description="Secreted peptide" evidence="2">
    <location>
        <begin position="25"/>
        <end position="79"/>
    </location>
</feature>
<evidence type="ECO:0000313" key="3">
    <source>
        <dbReference type="EMBL" id="MPC11081.1"/>
    </source>
</evidence>
<dbReference type="AlphaFoldDB" id="A0A5B7CQJ8"/>
<keyword evidence="2" id="KW-0732">Signal</keyword>
<evidence type="ECO:0000256" key="1">
    <source>
        <dbReference type="SAM" id="MobiDB-lite"/>
    </source>
</evidence>
<comment type="caution">
    <text evidence="3">The sequence shown here is derived from an EMBL/GenBank/DDBJ whole genome shotgun (WGS) entry which is preliminary data.</text>
</comment>
<reference evidence="3 4" key="1">
    <citation type="submission" date="2019-05" db="EMBL/GenBank/DDBJ databases">
        <title>Another draft genome of Portunus trituberculatus and its Hox gene families provides insights of decapod evolution.</title>
        <authorList>
            <person name="Jeong J.-H."/>
            <person name="Song I."/>
            <person name="Kim S."/>
            <person name="Choi T."/>
            <person name="Kim D."/>
            <person name="Ryu S."/>
            <person name="Kim W."/>
        </authorList>
    </citation>
    <scope>NUCLEOTIDE SEQUENCE [LARGE SCALE GENOMIC DNA]</scope>
    <source>
        <tissue evidence="3">Muscle</tissue>
    </source>
</reference>
<evidence type="ECO:0000313" key="4">
    <source>
        <dbReference type="Proteomes" id="UP000324222"/>
    </source>
</evidence>
<feature type="signal peptide" evidence="2">
    <location>
        <begin position="1"/>
        <end position="24"/>
    </location>
</feature>
<sequence length="79" mass="8876">MYTLRTLLLLLLLLLLLFVDGLLCSFLPARGLIHLDHENNTSRPYRRRRADTITLPSSSSSSSSLTPALNTLTTRTHLL</sequence>
<organism evidence="3 4">
    <name type="scientific">Portunus trituberculatus</name>
    <name type="common">Swimming crab</name>
    <name type="synonym">Neptunus trituberculatus</name>
    <dbReference type="NCBI Taxonomy" id="210409"/>
    <lineage>
        <taxon>Eukaryota</taxon>
        <taxon>Metazoa</taxon>
        <taxon>Ecdysozoa</taxon>
        <taxon>Arthropoda</taxon>
        <taxon>Crustacea</taxon>
        <taxon>Multicrustacea</taxon>
        <taxon>Malacostraca</taxon>
        <taxon>Eumalacostraca</taxon>
        <taxon>Eucarida</taxon>
        <taxon>Decapoda</taxon>
        <taxon>Pleocyemata</taxon>
        <taxon>Brachyura</taxon>
        <taxon>Eubrachyura</taxon>
        <taxon>Portunoidea</taxon>
        <taxon>Portunidae</taxon>
        <taxon>Portuninae</taxon>
        <taxon>Portunus</taxon>
    </lineage>
</organism>
<feature type="compositionally biased region" description="Polar residues" evidence="1">
    <location>
        <begin position="65"/>
        <end position="79"/>
    </location>
</feature>
<feature type="region of interest" description="Disordered" evidence="1">
    <location>
        <begin position="54"/>
        <end position="79"/>
    </location>
</feature>
<dbReference type="EMBL" id="VSRR010000143">
    <property type="protein sequence ID" value="MPC11081.1"/>
    <property type="molecule type" value="Genomic_DNA"/>
</dbReference>
<gene>
    <name evidence="3" type="ORF">E2C01_003733</name>
</gene>
<evidence type="ECO:0008006" key="5">
    <source>
        <dbReference type="Google" id="ProtNLM"/>
    </source>
</evidence>
<keyword evidence="4" id="KW-1185">Reference proteome</keyword>
<proteinExistence type="predicted"/>
<name>A0A5B7CQJ8_PORTR</name>
<accession>A0A5B7CQJ8</accession>
<protein>
    <recommendedName>
        <fullName evidence="5">Secreted peptide</fullName>
    </recommendedName>
</protein>